<dbReference type="InterPro" id="IPR011333">
    <property type="entry name" value="SKP1/BTB/POZ_sf"/>
</dbReference>
<evidence type="ECO:0000313" key="2">
    <source>
        <dbReference type="Proteomes" id="UP001310594"/>
    </source>
</evidence>
<dbReference type="Proteomes" id="UP001310594">
    <property type="component" value="Unassembled WGS sequence"/>
</dbReference>
<dbReference type="PANTHER" id="PTHR47843:SF2">
    <property type="entry name" value="BTB DOMAIN-CONTAINING PROTEIN"/>
    <property type="match status" value="1"/>
</dbReference>
<evidence type="ECO:0008006" key="3">
    <source>
        <dbReference type="Google" id="ProtNLM"/>
    </source>
</evidence>
<protein>
    <recommendedName>
        <fullName evidence="3">BTB domain-containing protein</fullName>
    </recommendedName>
</protein>
<name>A0AAN7ZQB5_9PEZI</name>
<organism evidence="1 2">
    <name type="scientific">Elasticomyces elasticus</name>
    <dbReference type="NCBI Taxonomy" id="574655"/>
    <lineage>
        <taxon>Eukaryota</taxon>
        <taxon>Fungi</taxon>
        <taxon>Dikarya</taxon>
        <taxon>Ascomycota</taxon>
        <taxon>Pezizomycotina</taxon>
        <taxon>Dothideomycetes</taxon>
        <taxon>Dothideomycetidae</taxon>
        <taxon>Mycosphaerellales</taxon>
        <taxon>Teratosphaeriaceae</taxon>
        <taxon>Elasticomyces</taxon>
    </lineage>
</organism>
<evidence type="ECO:0000313" key="1">
    <source>
        <dbReference type="EMBL" id="KAK5706223.1"/>
    </source>
</evidence>
<dbReference type="EMBL" id="JAVRQU010000002">
    <property type="protein sequence ID" value="KAK5706223.1"/>
    <property type="molecule type" value="Genomic_DNA"/>
</dbReference>
<reference evidence="1" key="1">
    <citation type="submission" date="2023-08" db="EMBL/GenBank/DDBJ databases">
        <title>Black Yeasts Isolated from many extreme environments.</title>
        <authorList>
            <person name="Coleine C."/>
            <person name="Stajich J.E."/>
            <person name="Selbmann L."/>
        </authorList>
    </citation>
    <scope>NUCLEOTIDE SEQUENCE</scope>
    <source>
        <strain evidence="1">CCFEE 5810</strain>
    </source>
</reference>
<dbReference type="AlphaFoldDB" id="A0AAN7ZQB5"/>
<dbReference type="PANTHER" id="PTHR47843">
    <property type="entry name" value="BTB DOMAIN-CONTAINING PROTEIN-RELATED"/>
    <property type="match status" value="1"/>
</dbReference>
<accession>A0AAN7ZQB5</accession>
<dbReference type="Gene3D" id="3.30.710.10">
    <property type="entry name" value="Potassium Channel Kv1.1, Chain A"/>
    <property type="match status" value="1"/>
</dbReference>
<comment type="caution">
    <text evidence="1">The sequence shown here is derived from an EMBL/GenBank/DDBJ whole genome shotgun (WGS) entry which is preliminary data.</text>
</comment>
<proteinExistence type="predicted"/>
<sequence>MAPIAEFTRITVNVGTGENSKTYLIPRNLLNTVPWFKAALQRGGFKEGAEGKISLPEDNPSSFEVFQYGLYTESLGFPRLSENLIAEDLQSELEQCVHAWIFGHKYNILPMQNEVALRICDLLETGVVHFSVELVAICYVGTPSGSPLRVLATESVVHQVREGRVNIAKYNHLSVHEEFLGDLLKAHEACHSAPKDFPRYVKARKFRHLFEVVSDSEEGATASDRGIIYYNTGTYVLSPLDCEDCTTYAAETRCDECWKDDKTDGSWPCAHNSLTRKCEYCAGTTERSTSKGKE</sequence>
<gene>
    <name evidence="1" type="ORF">LTR97_001210</name>
</gene>